<feature type="compositionally biased region" description="Low complexity" evidence="1">
    <location>
        <begin position="1152"/>
        <end position="1172"/>
    </location>
</feature>
<dbReference type="RefSeq" id="XP_003875924.1">
    <property type="nucleotide sequence ID" value="XM_003875875.1"/>
</dbReference>
<proteinExistence type="predicted"/>
<evidence type="ECO:0000259" key="2">
    <source>
        <dbReference type="PROSITE" id="PS51444"/>
    </source>
</evidence>
<dbReference type="GeneID" id="13454538"/>
<feature type="region of interest" description="Disordered" evidence="1">
    <location>
        <begin position="974"/>
        <end position="994"/>
    </location>
</feature>
<feature type="compositionally biased region" description="Pro residues" evidence="1">
    <location>
        <begin position="623"/>
        <end position="669"/>
    </location>
</feature>
<feature type="region of interest" description="Disordered" evidence="1">
    <location>
        <begin position="531"/>
        <end position="721"/>
    </location>
</feature>
<dbReference type="InterPro" id="IPR042201">
    <property type="entry name" value="FH2_Formin_sf"/>
</dbReference>
<reference evidence="3 4" key="1">
    <citation type="journal article" date="2011" name="Genome Res.">
        <title>Chromosome and gene copy number variation allow major structural change between species and strains of Leishmania.</title>
        <authorList>
            <person name="Rogers M.B."/>
            <person name="Hilley J.D."/>
            <person name="Dickens N.J."/>
            <person name="Wilkes J."/>
            <person name="Bates P.A."/>
            <person name="Depledge D.P."/>
            <person name="Harris D."/>
            <person name="Her Y."/>
            <person name="Herzyk P."/>
            <person name="Imamura H."/>
            <person name="Otto T.D."/>
            <person name="Sanders M."/>
            <person name="Seeger K."/>
            <person name="Dujardin J.C."/>
            <person name="Berriman M."/>
            <person name="Smith D.F."/>
            <person name="Hertz-Fowler C."/>
            <person name="Mottram J.C."/>
        </authorList>
    </citation>
    <scope>NUCLEOTIDE SEQUENCE [LARGE SCALE GENOMIC DNA]</scope>
    <source>
        <strain evidence="3 4">MHOM/GT/2001/U1103</strain>
    </source>
</reference>
<organism evidence="3 4">
    <name type="scientific">Leishmania mexicana (strain MHOM/GT/2001/U1103)</name>
    <dbReference type="NCBI Taxonomy" id="929439"/>
    <lineage>
        <taxon>Eukaryota</taxon>
        <taxon>Discoba</taxon>
        <taxon>Euglenozoa</taxon>
        <taxon>Kinetoplastea</taxon>
        <taxon>Metakinetoplastina</taxon>
        <taxon>Trypanosomatida</taxon>
        <taxon>Trypanosomatidae</taxon>
        <taxon>Leishmaniinae</taxon>
        <taxon>Leishmania</taxon>
    </lineage>
</organism>
<evidence type="ECO:0000256" key="1">
    <source>
        <dbReference type="SAM" id="MobiDB-lite"/>
    </source>
</evidence>
<feature type="domain" description="FH2" evidence="2">
    <location>
        <begin position="715"/>
        <end position="1150"/>
    </location>
</feature>
<dbReference type="AlphaFoldDB" id="E9AWV2"/>
<dbReference type="Pfam" id="PF02181">
    <property type="entry name" value="FH2"/>
    <property type="match status" value="1"/>
</dbReference>
<dbReference type="VEuPathDB" id="TriTrypDB:LmxM.24.1110"/>
<feature type="compositionally biased region" description="Pro residues" evidence="1">
    <location>
        <begin position="590"/>
        <end position="606"/>
    </location>
</feature>
<dbReference type="OrthoDB" id="1104827at2759"/>
<feature type="compositionally biased region" description="Gly residues" evidence="1">
    <location>
        <begin position="975"/>
        <end position="985"/>
    </location>
</feature>
<feature type="compositionally biased region" description="Low complexity" evidence="1">
    <location>
        <begin position="578"/>
        <end position="589"/>
    </location>
</feature>
<dbReference type="PROSITE" id="PS51444">
    <property type="entry name" value="FH2"/>
    <property type="match status" value="1"/>
</dbReference>
<dbReference type="InterPro" id="IPR051425">
    <property type="entry name" value="Formin_Homology"/>
</dbReference>
<dbReference type="InterPro" id="IPR015425">
    <property type="entry name" value="FH2_Formin"/>
</dbReference>
<protein>
    <submittedName>
        <fullName evidence="3">Formin</fullName>
    </submittedName>
</protein>
<gene>
    <name evidence="3" type="ORF">LMXM_24_1110</name>
</gene>
<dbReference type="Gene3D" id="1.20.58.2220">
    <property type="entry name" value="Formin, FH2 domain"/>
    <property type="match status" value="1"/>
</dbReference>
<dbReference type="SMART" id="SM00498">
    <property type="entry name" value="FH2"/>
    <property type="match status" value="1"/>
</dbReference>
<keyword evidence="4" id="KW-1185">Reference proteome</keyword>
<dbReference type="EMBL" id="FR799577">
    <property type="protein sequence ID" value="CBZ27438.1"/>
    <property type="molecule type" value="Genomic_DNA"/>
</dbReference>
<dbReference type="PANTHER" id="PTHR45725:SF1">
    <property type="entry name" value="DISHEVELLED ASSOCIATED ACTIVATOR OF MORPHOGENESIS, ISOFORM D"/>
    <property type="match status" value="1"/>
</dbReference>
<feature type="compositionally biased region" description="Pro residues" evidence="1">
    <location>
        <begin position="678"/>
        <end position="704"/>
    </location>
</feature>
<evidence type="ECO:0000313" key="4">
    <source>
        <dbReference type="Proteomes" id="UP000007259"/>
    </source>
</evidence>
<dbReference type="PhylomeDB" id="E9AWV2"/>
<sequence>MNIFRGIQHYFSGGGGDLKQLLDTRVYVWNIPVGSTTLADRNLRVGRSTTRSIESTCSYLDNAETNRYMVFNFSPLMMELVEGCHCGQVLDFSKQSVENYGLLMEVCFTIRKWVYAGDTDGRSPVAPSAPSPIGGAVSSSRHTHTHCAVLAFLEESPAVAHPNYAAMIGACYLIFSGFPTYTGSGTLDFVERELGIPRSVYHAPSQESYINYFQLLFEIPVLPNPKRLTLTRVSLHNLSSLSKSKLGLQLDSADGTATRLFSDPNAWRRGDPSTLEVYLDLNESVLGDFVLNVFLYDVQPIHRDSGGVMAGSSLSAGSSSLVGGALPSSMDGFPALSAASQEKALVGLGGAASLPKTRFITGTSKEKKIVQKGRLLRLAFSTIFIHQAMHRVRVRDMDYAAANALPDDFYAQLHFSECAPADSDEDYARQITQRVEQSPQRQIMLSRPDPRDLLASAGGYRSSSQYAAVEEECRGGVYYRSDGTRCGGGASMDLRVRQERSLPLTGATMLYLPTPLHMNSEDERLFDNEDDVAESEPTLVRVEPRPGTAARPRQPTPERMYGGGYPVTSTQVADVQEASSAPSSYAAAPRPHPPSSLPPPPPPPVKGIPLTHLDPTMITEENSPPPPGGLPPPPGGLPPPPPPPGKLPPPPAPPSKLPPPRPPPAPPAGLPLTAPSAEVPPPPPPPPPPGPLNSNAPPPPPPPRGFLSSAAPAAKPKPQYTGPRLKTFFWKKISKPSGIWAASDTDDVRCAVIDEPFMLELFKVKAVAQASAAEAAAKKSEQERRSQLRSNVFTGQRLQNMGIALKRVQVPVEVLCKALITCDSAVLPPERRETLTAALPTAEDVAALTAEKQAGRAVWTDVETYLYTAATTVKDVRERLQLWTAAEELEDTVQSISSLLSSVDAAVCAITHRNGRFARMMRIILAFGNYLNRGTPHADAEGFRLESLSQLNFVKSSDGKTTVLMALVVSLMDSGQGGSERGGGTTSAPGDGSDDDEVCNVLRFVDDVSCVRAVASSPLQDMGQQVLQLNFTLQRMRRVVEEAKDTKAWYDKRLPSVKAEEVPDALPGLLTEAVDRYLATVGQIALRYQQLRDDVSAMMATYGEDPNADETVIWGYVLQFSKDVQRCVDAVTAAHLTKRQLMGIPEALERTPSGGKAAAAAPPSPSGGAQSRGSHDGVRRTRLPKLVDDDDSDD</sequence>
<dbReference type="KEGG" id="lmi:LMXM_24_1110"/>
<dbReference type="OMA" id="WGYVLQF"/>
<dbReference type="Proteomes" id="UP000007259">
    <property type="component" value="Chromosome 24"/>
</dbReference>
<dbReference type="PANTHER" id="PTHR45725">
    <property type="entry name" value="FORMIN HOMOLOGY 2 FAMILY MEMBER"/>
    <property type="match status" value="1"/>
</dbReference>
<evidence type="ECO:0000313" key="3">
    <source>
        <dbReference type="EMBL" id="CBZ27438.1"/>
    </source>
</evidence>
<feature type="region of interest" description="Disordered" evidence="1">
    <location>
        <begin position="1149"/>
        <end position="1194"/>
    </location>
</feature>
<dbReference type="SUPFAM" id="SSF101447">
    <property type="entry name" value="Formin homology 2 domain (FH2 domain)"/>
    <property type="match status" value="1"/>
</dbReference>
<accession>E9AWV2</accession>
<name>E9AWV2_LEIMU</name>